<dbReference type="Gene3D" id="3.40.1190.10">
    <property type="entry name" value="Mur-like, catalytic domain"/>
    <property type="match status" value="1"/>
</dbReference>
<dbReference type="InterPro" id="IPR000713">
    <property type="entry name" value="Mur_ligase_N"/>
</dbReference>
<keyword evidence="1 10" id="KW-0963">Cytoplasm</keyword>
<evidence type="ECO:0000256" key="4">
    <source>
        <dbReference type="ARBA" id="ARBA00022741"/>
    </source>
</evidence>
<comment type="pathway">
    <text evidence="10 11">Cell wall biogenesis; peptidoglycan biosynthesis.</text>
</comment>
<dbReference type="EC" id="6.3.2.10" evidence="10 11"/>
<dbReference type="UniPathway" id="UPA00219"/>
<comment type="function">
    <text evidence="10 11">Involved in cell wall formation. Catalyzes the final step in the synthesis of UDP-N-acetylmuramoyl-pentapeptide, the precursor of murein.</text>
</comment>
<evidence type="ECO:0000259" key="13">
    <source>
        <dbReference type="Pfam" id="PF02875"/>
    </source>
</evidence>
<evidence type="ECO:0000256" key="2">
    <source>
        <dbReference type="ARBA" id="ARBA00022598"/>
    </source>
</evidence>
<evidence type="ECO:0000313" key="15">
    <source>
        <dbReference type="EMBL" id="QUH31415.1"/>
    </source>
</evidence>
<keyword evidence="8 10" id="KW-0131">Cell cycle</keyword>
<dbReference type="GO" id="GO:0005524">
    <property type="term" value="F:ATP binding"/>
    <property type="evidence" value="ECO:0007669"/>
    <property type="project" value="UniProtKB-UniRule"/>
</dbReference>
<comment type="catalytic activity">
    <reaction evidence="10 11">
        <text>D-alanyl-D-alanine + UDP-N-acetyl-alpha-D-muramoyl-L-alanyl-gamma-D-glutamyl-meso-2,6-diaminopimelate + ATP = UDP-N-acetyl-alpha-D-muramoyl-L-alanyl-gamma-D-glutamyl-meso-2,6-diaminopimeloyl-D-alanyl-D-alanine + ADP + phosphate + H(+)</text>
        <dbReference type="Rhea" id="RHEA:28374"/>
        <dbReference type="ChEBI" id="CHEBI:15378"/>
        <dbReference type="ChEBI" id="CHEBI:30616"/>
        <dbReference type="ChEBI" id="CHEBI:43474"/>
        <dbReference type="ChEBI" id="CHEBI:57822"/>
        <dbReference type="ChEBI" id="CHEBI:61386"/>
        <dbReference type="ChEBI" id="CHEBI:83905"/>
        <dbReference type="ChEBI" id="CHEBI:456216"/>
        <dbReference type="EC" id="6.3.2.10"/>
    </reaction>
</comment>
<sequence>MKQVDIETIAEVVKGSIIGKELLQQHIEYNNVSIDSRTIQKNDIFIPIKGDNFDGHDFILGAYEKGAIICFTEDKAKIPSDRLGLLVDDTGQALKDFAKYYLSMFEIPVIAVTGSVGKTSCKEMIGSVLSAKYLVHKTSGNFNNEIGLPLTIFKLEEKHQVVILEMGMNHYGELHRLSEIANPDIAVITNIGEAHIEYFGTKDNILKAKSEILDFLKEDGLVILNGDDPYLRKLKDRISFKTLTFGFDDSNDFYIDEYKILGWDGLEGTVKGDNREFDIRINTLGKHMLYNILPGIIIGNHLNMTVSEIEQGACNYKPYKMRMDKIILDNDIVVINDAYNASVDSMKSALETLANLDTSGRKVAILGDMFEMGERSRDAHSRIGEEAANKNIDLLICVGKDAKYIFDGAATRGMDKDKILYYGSKENLIDDIDDLVNNNDTIIIKASRGMHLEKIVEKLKSL</sequence>
<dbReference type="Proteomes" id="UP000677305">
    <property type="component" value="Chromosome"/>
</dbReference>
<accession>A0A8J8MF10</accession>
<dbReference type="RefSeq" id="WP_212691448.1">
    <property type="nucleotide sequence ID" value="NZ_CP058561.1"/>
</dbReference>
<proteinExistence type="inferred from homology"/>
<keyword evidence="16" id="KW-1185">Reference proteome</keyword>
<feature type="domain" description="Mur ligase C-terminal" evidence="13">
    <location>
        <begin position="322"/>
        <end position="448"/>
    </location>
</feature>
<dbReference type="GO" id="GO:0071555">
    <property type="term" value="P:cell wall organization"/>
    <property type="evidence" value="ECO:0007669"/>
    <property type="project" value="UniProtKB-KW"/>
</dbReference>
<reference evidence="15 16" key="1">
    <citation type="submission" date="2020-07" db="EMBL/GenBank/DDBJ databases">
        <title>Vallitalea guaymasensis genome.</title>
        <authorList>
            <person name="Postec A."/>
        </authorList>
    </citation>
    <scope>NUCLEOTIDE SEQUENCE [LARGE SCALE GENOMIC DNA]</scope>
    <source>
        <strain evidence="15 16">Ra1766G1</strain>
    </source>
</reference>
<dbReference type="GO" id="GO:0051301">
    <property type="term" value="P:cell division"/>
    <property type="evidence" value="ECO:0007669"/>
    <property type="project" value="UniProtKB-KW"/>
</dbReference>
<dbReference type="Gene3D" id="3.90.190.20">
    <property type="entry name" value="Mur ligase, C-terminal domain"/>
    <property type="match status" value="1"/>
</dbReference>
<dbReference type="NCBIfam" id="TIGR01143">
    <property type="entry name" value="murF"/>
    <property type="match status" value="1"/>
</dbReference>
<dbReference type="HAMAP" id="MF_02019">
    <property type="entry name" value="MurF"/>
    <property type="match status" value="1"/>
</dbReference>
<dbReference type="Gene3D" id="3.40.1390.10">
    <property type="entry name" value="MurE/MurF, N-terminal domain"/>
    <property type="match status" value="1"/>
</dbReference>
<dbReference type="SUPFAM" id="SSF53623">
    <property type="entry name" value="MurD-like peptide ligases, catalytic domain"/>
    <property type="match status" value="1"/>
</dbReference>
<feature type="domain" description="Mur ligase N-terminal catalytic" evidence="12">
    <location>
        <begin position="29"/>
        <end position="99"/>
    </location>
</feature>
<evidence type="ECO:0000256" key="10">
    <source>
        <dbReference type="HAMAP-Rule" id="MF_02019"/>
    </source>
</evidence>
<dbReference type="Pfam" id="PF01225">
    <property type="entry name" value="Mur_ligase"/>
    <property type="match status" value="1"/>
</dbReference>
<keyword evidence="9 10" id="KW-0961">Cell wall biogenesis/degradation</keyword>
<dbReference type="SUPFAM" id="SSF63418">
    <property type="entry name" value="MurE/MurF N-terminal domain"/>
    <property type="match status" value="1"/>
</dbReference>
<evidence type="ECO:0000259" key="12">
    <source>
        <dbReference type="Pfam" id="PF01225"/>
    </source>
</evidence>
<name>A0A8J8MF10_9FIRM</name>
<dbReference type="GO" id="GO:0008360">
    <property type="term" value="P:regulation of cell shape"/>
    <property type="evidence" value="ECO:0007669"/>
    <property type="project" value="UniProtKB-KW"/>
</dbReference>
<keyword evidence="5 10" id="KW-0067">ATP-binding</keyword>
<keyword evidence="7 10" id="KW-0573">Peptidoglycan synthesis</keyword>
<dbReference type="InterPro" id="IPR005863">
    <property type="entry name" value="UDP-N-AcMur_synth"/>
</dbReference>
<keyword evidence="6 10" id="KW-0133">Cell shape</keyword>
<comment type="similarity">
    <text evidence="10">Belongs to the MurCDEF family. MurF subfamily.</text>
</comment>
<evidence type="ECO:0000256" key="3">
    <source>
        <dbReference type="ARBA" id="ARBA00022618"/>
    </source>
</evidence>
<evidence type="ECO:0000256" key="1">
    <source>
        <dbReference type="ARBA" id="ARBA00022490"/>
    </source>
</evidence>
<keyword evidence="2 10" id="KW-0436">Ligase</keyword>
<dbReference type="KEGG" id="vgu:HYG85_21815"/>
<evidence type="ECO:0000256" key="6">
    <source>
        <dbReference type="ARBA" id="ARBA00022960"/>
    </source>
</evidence>
<comment type="subcellular location">
    <subcellularLocation>
        <location evidence="10 11">Cytoplasm</location>
    </subcellularLocation>
</comment>
<evidence type="ECO:0000256" key="8">
    <source>
        <dbReference type="ARBA" id="ARBA00023306"/>
    </source>
</evidence>
<evidence type="ECO:0000256" key="7">
    <source>
        <dbReference type="ARBA" id="ARBA00022984"/>
    </source>
</evidence>
<protein>
    <recommendedName>
        <fullName evidence="10 11">UDP-N-acetylmuramoyl-tripeptide--D-alanyl-D-alanine ligase</fullName>
        <ecNumber evidence="10 11">6.3.2.10</ecNumber>
    </recommendedName>
    <alternativeName>
        <fullName evidence="10">D-alanyl-D-alanine-adding enzyme</fullName>
    </alternativeName>
</protein>
<dbReference type="InterPro" id="IPR036615">
    <property type="entry name" value="Mur_ligase_C_dom_sf"/>
</dbReference>
<gene>
    <name evidence="10" type="primary">murF</name>
    <name evidence="15" type="ORF">HYG85_21815</name>
</gene>
<dbReference type="SUPFAM" id="SSF53244">
    <property type="entry name" value="MurD-like peptide ligases, peptide-binding domain"/>
    <property type="match status" value="1"/>
</dbReference>
<dbReference type="InterPro" id="IPR036565">
    <property type="entry name" value="Mur-like_cat_sf"/>
</dbReference>
<dbReference type="InterPro" id="IPR004101">
    <property type="entry name" value="Mur_ligase_C"/>
</dbReference>
<dbReference type="InterPro" id="IPR051046">
    <property type="entry name" value="MurCDEF_CellWall_CoF430Synth"/>
</dbReference>
<dbReference type="GO" id="GO:0047480">
    <property type="term" value="F:UDP-N-acetylmuramoyl-tripeptide-D-alanyl-D-alanine ligase activity"/>
    <property type="evidence" value="ECO:0007669"/>
    <property type="project" value="UniProtKB-UniRule"/>
</dbReference>
<dbReference type="EMBL" id="CP058561">
    <property type="protein sequence ID" value="QUH31415.1"/>
    <property type="molecule type" value="Genomic_DNA"/>
</dbReference>
<feature type="binding site" evidence="10">
    <location>
        <begin position="114"/>
        <end position="120"/>
    </location>
    <ligand>
        <name>ATP</name>
        <dbReference type="ChEBI" id="CHEBI:30616"/>
    </ligand>
</feature>
<dbReference type="Pfam" id="PF02875">
    <property type="entry name" value="Mur_ligase_C"/>
    <property type="match status" value="1"/>
</dbReference>
<keyword evidence="4 10" id="KW-0547">Nucleotide-binding</keyword>
<dbReference type="AlphaFoldDB" id="A0A8J8MF10"/>
<organism evidence="15 16">
    <name type="scientific">Vallitalea guaymasensis</name>
    <dbReference type="NCBI Taxonomy" id="1185412"/>
    <lineage>
        <taxon>Bacteria</taxon>
        <taxon>Bacillati</taxon>
        <taxon>Bacillota</taxon>
        <taxon>Clostridia</taxon>
        <taxon>Lachnospirales</taxon>
        <taxon>Vallitaleaceae</taxon>
        <taxon>Vallitalea</taxon>
    </lineage>
</organism>
<evidence type="ECO:0000259" key="14">
    <source>
        <dbReference type="Pfam" id="PF08245"/>
    </source>
</evidence>
<dbReference type="GO" id="GO:0009252">
    <property type="term" value="P:peptidoglycan biosynthetic process"/>
    <property type="evidence" value="ECO:0007669"/>
    <property type="project" value="UniProtKB-UniRule"/>
</dbReference>
<dbReference type="GO" id="GO:0005737">
    <property type="term" value="C:cytoplasm"/>
    <property type="evidence" value="ECO:0007669"/>
    <property type="project" value="UniProtKB-SubCell"/>
</dbReference>
<evidence type="ECO:0000256" key="11">
    <source>
        <dbReference type="RuleBase" id="RU004136"/>
    </source>
</evidence>
<dbReference type="InterPro" id="IPR013221">
    <property type="entry name" value="Mur_ligase_cen"/>
</dbReference>
<dbReference type="InterPro" id="IPR035911">
    <property type="entry name" value="MurE/MurF_N"/>
</dbReference>
<keyword evidence="3 10" id="KW-0132">Cell division</keyword>
<dbReference type="Pfam" id="PF08245">
    <property type="entry name" value="Mur_ligase_M"/>
    <property type="match status" value="1"/>
</dbReference>
<evidence type="ECO:0000256" key="5">
    <source>
        <dbReference type="ARBA" id="ARBA00022840"/>
    </source>
</evidence>
<feature type="domain" description="Mur ligase central" evidence="14">
    <location>
        <begin position="112"/>
        <end position="297"/>
    </location>
</feature>
<evidence type="ECO:0000256" key="9">
    <source>
        <dbReference type="ARBA" id="ARBA00023316"/>
    </source>
</evidence>
<evidence type="ECO:0000313" key="16">
    <source>
        <dbReference type="Proteomes" id="UP000677305"/>
    </source>
</evidence>
<dbReference type="PANTHER" id="PTHR43024">
    <property type="entry name" value="UDP-N-ACETYLMURAMOYL-TRIPEPTIDE--D-ALANYL-D-ALANINE LIGASE"/>
    <property type="match status" value="1"/>
</dbReference>
<dbReference type="PANTHER" id="PTHR43024:SF1">
    <property type="entry name" value="UDP-N-ACETYLMURAMOYL-TRIPEPTIDE--D-ALANYL-D-ALANINE LIGASE"/>
    <property type="match status" value="1"/>
</dbReference>